<name>A0A4Y2FVU9_ARAVE</name>
<comment type="caution">
    <text evidence="1">The sequence shown here is derived from an EMBL/GenBank/DDBJ whole genome shotgun (WGS) entry which is preliminary data.</text>
</comment>
<keyword evidence="2" id="KW-1185">Reference proteome</keyword>
<reference evidence="1 2" key="1">
    <citation type="journal article" date="2019" name="Sci. Rep.">
        <title>Orb-weaving spider Araneus ventricosus genome elucidates the spidroin gene catalogue.</title>
        <authorList>
            <person name="Kono N."/>
            <person name="Nakamura H."/>
            <person name="Ohtoshi R."/>
            <person name="Moran D.A.P."/>
            <person name="Shinohara A."/>
            <person name="Yoshida Y."/>
            <person name="Fujiwara M."/>
            <person name="Mori M."/>
            <person name="Tomita M."/>
            <person name="Arakawa K."/>
        </authorList>
    </citation>
    <scope>NUCLEOTIDE SEQUENCE [LARGE SCALE GENOMIC DNA]</scope>
</reference>
<evidence type="ECO:0000313" key="1">
    <source>
        <dbReference type="EMBL" id="GBM45281.1"/>
    </source>
</evidence>
<dbReference type="AlphaFoldDB" id="A0A4Y2FVU9"/>
<sequence>MLFRTLSPTTVPNFKTTPFFFLFVDFWPSLTGLIDREESRHHPLTLASKATHLLNSRKVEIRMGQSRDTDWPIQQGKGRGLDPDIYKGLEIRKKAAKNVTRIEVEKTLSGRFFCIA</sequence>
<proteinExistence type="predicted"/>
<accession>A0A4Y2FVU9</accession>
<dbReference type="EMBL" id="BGPR01001095">
    <property type="protein sequence ID" value="GBM45281.1"/>
    <property type="molecule type" value="Genomic_DNA"/>
</dbReference>
<organism evidence="1 2">
    <name type="scientific">Araneus ventricosus</name>
    <name type="common">Orbweaver spider</name>
    <name type="synonym">Epeira ventricosa</name>
    <dbReference type="NCBI Taxonomy" id="182803"/>
    <lineage>
        <taxon>Eukaryota</taxon>
        <taxon>Metazoa</taxon>
        <taxon>Ecdysozoa</taxon>
        <taxon>Arthropoda</taxon>
        <taxon>Chelicerata</taxon>
        <taxon>Arachnida</taxon>
        <taxon>Araneae</taxon>
        <taxon>Araneomorphae</taxon>
        <taxon>Entelegynae</taxon>
        <taxon>Araneoidea</taxon>
        <taxon>Araneidae</taxon>
        <taxon>Araneus</taxon>
    </lineage>
</organism>
<protein>
    <submittedName>
        <fullName evidence="1">Uncharacterized protein</fullName>
    </submittedName>
</protein>
<dbReference type="Proteomes" id="UP000499080">
    <property type="component" value="Unassembled WGS sequence"/>
</dbReference>
<gene>
    <name evidence="1" type="ORF">AVEN_36643_1</name>
</gene>
<evidence type="ECO:0000313" key="2">
    <source>
        <dbReference type="Proteomes" id="UP000499080"/>
    </source>
</evidence>